<evidence type="ECO:0000256" key="7">
    <source>
        <dbReference type="ARBA" id="ARBA00023242"/>
    </source>
</evidence>
<reference evidence="12 13" key="1">
    <citation type="journal article" date="2023" name="Elife">
        <title>Identification of key yeast species and microbe-microbe interactions impacting larval growth of Drosophila in the wild.</title>
        <authorList>
            <person name="Mure A."/>
            <person name="Sugiura Y."/>
            <person name="Maeda R."/>
            <person name="Honda K."/>
            <person name="Sakurai N."/>
            <person name="Takahashi Y."/>
            <person name="Watada M."/>
            <person name="Katoh T."/>
            <person name="Gotoh A."/>
            <person name="Gotoh Y."/>
            <person name="Taniguchi I."/>
            <person name="Nakamura K."/>
            <person name="Hayashi T."/>
            <person name="Katayama T."/>
            <person name="Uemura T."/>
            <person name="Hattori Y."/>
        </authorList>
    </citation>
    <scope>NUCLEOTIDE SEQUENCE [LARGE SCALE GENOMIC DNA]</scope>
    <source>
        <strain evidence="12 13">SC-9</strain>
    </source>
</reference>
<dbReference type="GeneID" id="90071351"/>
<dbReference type="EMBL" id="BTFZ01000001">
    <property type="protein sequence ID" value="GMM33372.1"/>
    <property type="molecule type" value="Genomic_DNA"/>
</dbReference>
<evidence type="ECO:0000256" key="5">
    <source>
        <dbReference type="ARBA" id="ARBA00022771"/>
    </source>
</evidence>
<dbReference type="FunFam" id="3.30.160.60:FF:002343">
    <property type="entry name" value="Zinc finger protein 33A"/>
    <property type="match status" value="1"/>
</dbReference>
<dbReference type="AlphaFoldDB" id="A0AAV5QF53"/>
<keyword evidence="3" id="KW-0479">Metal-binding</keyword>
<keyword evidence="5 9" id="KW-0863">Zinc-finger</keyword>
<feature type="compositionally biased region" description="Low complexity" evidence="10">
    <location>
        <begin position="78"/>
        <end position="95"/>
    </location>
</feature>
<name>A0AAV5QF53_9ASCO</name>
<feature type="compositionally biased region" description="Polar residues" evidence="10">
    <location>
        <begin position="15"/>
        <end position="29"/>
    </location>
</feature>
<evidence type="ECO:0000256" key="10">
    <source>
        <dbReference type="SAM" id="MobiDB-lite"/>
    </source>
</evidence>
<evidence type="ECO:0000256" key="1">
    <source>
        <dbReference type="ARBA" id="ARBA00004123"/>
    </source>
</evidence>
<dbReference type="Proteomes" id="UP001360560">
    <property type="component" value="Unassembled WGS sequence"/>
</dbReference>
<organism evidence="12 13">
    <name type="scientific">Saccharomycopsis crataegensis</name>
    <dbReference type="NCBI Taxonomy" id="43959"/>
    <lineage>
        <taxon>Eukaryota</taxon>
        <taxon>Fungi</taxon>
        <taxon>Dikarya</taxon>
        <taxon>Ascomycota</taxon>
        <taxon>Saccharomycotina</taxon>
        <taxon>Saccharomycetes</taxon>
        <taxon>Saccharomycopsidaceae</taxon>
        <taxon>Saccharomycopsis</taxon>
    </lineage>
</organism>
<dbReference type="SMART" id="SM00355">
    <property type="entry name" value="ZnF_C2H2"/>
    <property type="match status" value="3"/>
</dbReference>
<comment type="caution">
    <text evidence="12">The sequence shown here is derived from an EMBL/GenBank/DDBJ whole genome shotgun (WGS) entry which is preliminary data.</text>
</comment>
<dbReference type="PROSITE" id="PS50157">
    <property type="entry name" value="ZINC_FINGER_C2H2_2"/>
    <property type="match status" value="2"/>
</dbReference>
<keyword evidence="6" id="KW-0862">Zinc</keyword>
<keyword evidence="13" id="KW-1185">Reference proteome</keyword>
<accession>A0AAV5QF53</accession>
<dbReference type="InterPro" id="IPR050806">
    <property type="entry name" value="pacC/RIM101"/>
</dbReference>
<dbReference type="InterPro" id="IPR013087">
    <property type="entry name" value="Znf_C2H2_type"/>
</dbReference>
<feature type="domain" description="C2H2-type" evidence="11">
    <location>
        <begin position="240"/>
        <end position="269"/>
    </location>
</feature>
<evidence type="ECO:0000256" key="6">
    <source>
        <dbReference type="ARBA" id="ARBA00022833"/>
    </source>
</evidence>
<feature type="compositionally biased region" description="Polar residues" evidence="10">
    <location>
        <begin position="40"/>
        <end position="77"/>
    </location>
</feature>
<comment type="similarity">
    <text evidence="8">Belongs to the pacC/RIM101 family.</text>
</comment>
<evidence type="ECO:0000259" key="11">
    <source>
        <dbReference type="PROSITE" id="PS50157"/>
    </source>
</evidence>
<keyword evidence="4" id="KW-0677">Repeat</keyword>
<dbReference type="GO" id="GO:0008270">
    <property type="term" value="F:zinc ion binding"/>
    <property type="evidence" value="ECO:0007669"/>
    <property type="project" value="UniProtKB-KW"/>
</dbReference>
<dbReference type="SUPFAM" id="SSF57667">
    <property type="entry name" value="beta-beta-alpha zinc fingers"/>
    <property type="match status" value="2"/>
</dbReference>
<dbReference type="RefSeq" id="XP_064850372.1">
    <property type="nucleotide sequence ID" value="XM_064994300.1"/>
</dbReference>
<evidence type="ECO:0000313" key="12">
    <source>
        <dbReference type="EMBL" id="GMM33372.1"/>
    </source>
</evidence>
<dbReference type="PROSITE" id="PS00028">
    <property type="entry name" value="ZINC_FINGER_C2H2_1"/>
    <property type="match status" value="2"/>
</dbReference>
<evidence type="ECO:0000256" key="3">
    <source>
        <dbReference type="ARBA" id="ARBA00022723"/>
    </source>
</evidence>
<feature type="compositionally biased region" description="Low complexity" evidence="10">
    <location>
        <begin position="503"/>
        <end position="537"/>
    </location>
</feature>
<evidence type="ECO:0000256" key="4">
    <source>
        <dbReference type="ARBA" id="ARBA00022737"/>
    </source>
</evidence>
<keyword evidence="7" id="KW-0539">Nucleus</keyword>
<dbReference type="GO" id="GO:0045944">
    <property type="term" value="P:positive regulation of transcription by RNA polymerase II"/>
    <property type="evidence" value="ECO:0007669"/>
    <property type="project" value="TreeGrafter"/>
</dbReference>
<evidence type="ECO:0000256" key="2">
    <source>
        <dbReference type="ARBA" id="ARBA00022491"/>
    </source>
</evidence>
<dbReference type="Gene3D" id="3.30.160.60">
    <property type="entry name" value="Classic Zinc Finger"/>
    <property type="match status" value="2"/>
</dbReference>
<sequence length="691" mass="76491">MDIRPELSGYVLPSIRSSDFMSPLQNDVPRSSDLLKGSVSPGNDQYNNNTSPQSITTPTSGNAYSSKTSVDLSTYSNSVSPKSEASSTSSNSFSSPKLGKTSPKYNDSTHQIGINTMCSTTHPTSIPSLSAVLDTRAPLNYDSFGSQPKKVSLPPVNALPSISQSIKEQDAAAAAAAAAAIAAITQKKETFSQKSKKQEEKGPLLCKWEGCSEIFESAETLYHHLCDRHVGRKCNRNLNLTCRWDNCKVQTVKRDHITSHLRVHVPLKPYGCDNCGKKFKRPQDLKKHMKTHADDIYSYINAGAALYAKNGVINSSLINAAANAPGINDYGNSFDNYLFNVSGRANTYGQNQPDYPSQLYPTGNIYNNNTTTTVNNHPYNLGSNDLYSTVDESKKRRQTGELIGSFYDDVKRSKISANYNPDIMNRLNHLDTSLRGTMPSNHAGFSGEYVLPPLSHSSNNMSVRGINTSNIKSSDLLESDKFFKQLSYSIDQQMSLRSDVSRQPQPQQAQQAQPQQYQQPQYQQHYQQQAQPSQSQQFASYGNTTDNANTYSSNGFVSTGSLSSNGQLYPSISSSSNVMQYPQIGSRFGYDNIRRYNVGVNQKSSKKDAEVEGEEKEQEEVDHDITNLMNSLSLDKKIEESSSNNYELLKKHKALVDAIRNWISESLKQMDLEKDAPAAKPESLYPTIFAH</sequence>
<feature type="region of interest" description="Disordered" evidence="10">
    <location>
        <begin position="1"/>
        <end position="108"/>
    </location>
</feature>
<dbReference type="Pfam" id="PF00096">
    <property type="entry name" value="zf-C2H2"/>
    <property type="match status" value="1"/>
</dbReference>
<dbReference type="PANTHER" id="PTHR47257">
    <property type="entry name" value="PH-RESPONSE TRANSCRIPTION FACTOR PACC/RIM101"/>
    <property type="match status" value="1"/>
</dbReference>
<evidence type="ECO:0000256" key="8">
    <source>
        <dbReference type="ARBA" id="ARBA00038089"/>
    </source>
</evidence>
<gene>
    <name evidence="12" type="ORF">DASC09_006970</name>
</gene>
<feature type="compositionally biased region" description="Acidic residues" evidence="10">
    <location>
        <begin position="611"/>
        <end position="622"/>
    </location>
</feature>
<dbReference type="InterPro" id="IPR036236">
    <property type="entry name" value="Znf_C2H2_sf"/>
</dbReference>
<feature type="region of interest" description="Disordered" evidence="10">
    <location>
        <begin position="601"/>
        <end position="622"/>
    </location>
</feature>
<feature type="domain" description="C2H2-type" evidence="11">
    <location>
        <begin position="270"/>
        <end position="297"/>
    </location>
</feature>
<feature type="region of interest" description="Disordered" evidence="10">
    <location>
        <begin position="495"/>
        <end position="546"/>
    </location>
</feature>
<comment type="subcellular location">
    <subcellularLocation>
        <location evidence="1">Nucleus</location>
    </subcellularLocation>
</comment>
<dbReference type="GO" id="GO:0005634">
    <property type="term" value="C:nucleus"/>
    <property type="evidence" value="ECO:0007669"/>
    <property type="project" value="UniProtKB-SubCell"/>
</dbReference>
<dbReference type="PANTHER" id="PTHR47257:SF1">
    <property type="entry name" value="PH-RESPONSE TRANSCRIPTION FACTOR PACC_RIM101"/>
    <property type="match status" value="1"/>
</dbReference>
<keyword evidence="2" id="KW-0678">Repressor</keyword>
<protein>
    <submittedName>
        <fullName evidence="12">Alkaline-responsive transcriptional regulator</fullName>
    </submittedName>
</protein>
<evidence type="ECO:0000256" key="9">
    <source>
        <dbReference type="PROSITE-ProRule" id="PRU00042"/>
    </source>
</evidence>
<proteinExistence type="inferred from homology"/>
<evidence type="ECO:0000313" key="13">
    <source>
        <dbReference type="Proteomes" id="UP001360560"/>
    </source>
</evidence>